<protein>
    <submittedName>
        <fullName evidence="1">Uncharacterized protein</fullName>
    </submittedName>
</protein>
<keyword evidence="2" id="KW-1185">Reference proteome</keyword>
<evidence type="ECO:0000313" key="2">
    <source>
        <dbReference type="Proteomes" id="UP001054902"/>
    </source>
</evidence>
<comment type="caution">
    <text evidence="1">The sequence shown here is derived from an EMBL/GenBank/DDBJ whole genome shotgun (WGS) entry which is preliminary data.</text>
</comment>
<dbReference type="EMBL" id="BLLK01000062">
    <property type="protein sequence ID" value="GFH59206.1"/>
    <property type="molecule type" value="Genomic_DNA"/>
</dbReference>
<dbReference type="AlphaFoldDB" id="A0AAD3HDG9"/>
<sequence length="206" mass="23590">MVNDSLNRYEILSHASLTGKELYIKALIEVKKIGQNAQKWLLVEGKDLFVEICRDIASFNNSISECISYFCNQMETQHKAVGIKSEIDSSEYTTGKLLEYTEKQLQKNNFHIHRLKHALGMLDSESNYEKISIREVAGLLRAAVMLKNMHLQKQVLTSFTFMVNNSEEGVDRNLIASVHTTSNSCFYGTISYEIIFARKCIGFRFE</sequence>
<gene>
    <name evidence="1" type="ORF">CTEN210_15682</name>
</gene>
<evidence type="ECO:0000313" key="1">
    <source>
        <dbReference type="EMBL" id="GFH59206.1"/>
    </source>
</evidence>
<dbReference type="Proteomes" id="UP001054902">
    <property type="component" value="Unassembled WGS sequence"/>
</dbReference>
<accession>A0AAD3HDG9</accession>
<reference evidence="1 2" key="1">
    <citation type="journal article" date="2021" name="Sci. Rep.">
        <title>The genome of the diatom Chaetoceros tenuissimus carries an ancient integrated fragment of an extant virus.</title>
        <authorList>
            <person name="Hongo Y."/>
            <person name="Kimura K."/>
            <person name="Takaki Y."/>
            <person name="Yoshida Y."/>
            <person name="Baba S."/>
            <person name="Kobayashi G."/>
            <person name="Nagasaki K."/>
            <person name="Hano T."/>
            <person name="Tomaru Y."/>
        </authorList>
    </citation>
    <scope>NUCLEOTIDE SEQUENCE [LARGE SCALE GENOMIC DNA]</scope>
    <source>
        <strain evidence="1 2">NIES-3715</strain>
    </source>
</reference>
<proteinExistence type="predicted"/>
<name>A0AAD3HDG9_9STRA</name>
<organism evidence="1 2">
    <name type="scientific">Chaetoceros tenuissimus</name>
    <dbReference type="NCBI Taxonomy" id="426638"/>
    <lineage>
        <taxon>Eukaryota</taxon>
        <taxon>Sar</taxon>
        <taxon>Stramenopiles</taxon>
        <taxon>Ochrophyta</taxon>
        <taxon>Bacillariophyta</taxon>
        <taxon>Coscinodiscophyceae</taxon>
        <taxon>Chaetocerotophycidae</taxon>
        <taxon>Chaetocerotales</taxon>
        <taxon>Chaetocerotaceae</taxon>
        <taxon>Chaetoceros</taxon>
    </lineage>
</organism>